<dbReference type="PRINTS" id="PR00297">
    <property type="entry name" value="CHAPERONIN10"/>
</dbReference>
<dbReference type="InterPro" id="IPR011032">
    <property type="entry name" value="GroES-like_sf"/>
</dbReference>
<dbReference type="EMBL" id="QZJZ01000073">
    <property type="protein sequence ID" value="RJP57893.1"/>
    <property type="molecule type" value="Genomic_DNA"/>
</dbReference>
<dbReference type="InterPro" id="IPR037124">
    <property type="entry name" value="Chaperonin_GroES_sf"/>
</dbReference>
<dbReference type="AlphaFoldDB" id="A0A3A4QZU2"/>
<comment type="function">
    <text evidence="3">Together with the chaperonin GroEL, plays an essential role in assisting protein folding. The GroEL-GroES system forms a nano-cage that allows encapsulation of the non-native substrate proteins and provides a physical environment optimized to promote and accelerate protein folding. GroES binds to the apical surface of the GroEL ring, thereby capping the opening of the GroEL channel.</text>
</comment>
<comment type="caution">
    <text evidence="4">The sequence shown here is derived from an EMBL/GenBank/DDBJ whole genome shotgun (WGS) entry which is preliminary data.</text>
</comment>
<protein>
    <recommendedName>
        <fullName evidence="3">10 kDa chaperonin</fullName>
    </recommendedName>
</protein>
<evidence type="ECO:0000313" key="4">
    <source>
        <dbReference type="EMBL" id="RJP57893.1"/>
    </source>
</evidence>
<dbReference type="Gene3D" id="2.30.33.40">
    <property type="entry name" value="GroES chaperonin"/>
    <property type="match status" value="1"/>
</dbReference>
<dbReference type="GO" id="GO:0005524">
    <property type="term" value="F:ATP binding"/>
    <property type="evidence" value="ECO:0007669"/>
    <property type="project" value="InterPro"/>
</dbReference>
<evidence type="ECO:0000313" key="5">
    <source>
        <dbReference type="Proteomes" id="UP000266426"/>
    </source>
</evidence>
<dbReference type="InterPro" id="IPR020818">
    <property type="entry name" value="Chaperonin_GroES"/>
</dbReference>
<dbReference type="SUPFAM" id="SSF50129">
    <property type="entry name" value="GroES-like"/>
    <property type="match status" value="1"/>
</dbReference>
<evidence type="ECO:0000256" key="2">
    <source>
        <dbReference type="ARBA" id="ARBA00023186"/>
    </source>
</evidence>
<name>A0A3A4QZU2_9BACT</name>
<evidence type="ECO:0000256" key="3">
    <source>
        <dbReference type="RuleBase" id="RU000535"/>
    </source>
</evidence>
<dbReference type="Proteomes" id="UP000266426">
    <property type="component" value="Unassembled WGS sequence"/>
</dbReference>
<keyword evidence="2 3" id="KW-0143">Chaperone</keyword>
<evidence type="ECO:0000256" key="1">
    <source>
        <dbReference type="ARBA" id="ARBA00006975"/>
    </source>
</evidence>
<dbReference type="GO" id="GO:0044183">
    <property type="term" value="F:protein folding chaperone"/>
    <property type="evidence" value="ECO:0007669"/>
    <property type="project" value="InterPro"/>
</dbReference>
<dbReference type="CDD" id="cd00320">
    <property type="entry name" value="cpn10"/>
    <property type="match status" value="1"/>
</dbReference>
<dbReference type="Pfam" id="PF00166">
    <property type="entry name" value="Cpn10"/>
    <property type="match status" value="1"/>
</dbReference>
<dbReference type="SMART" id="SM00883">
    <property type="entry name" value="Cpn10"/>
    <property type="match status" value="1"/>
</dbReference>
<accession>A0A3A4QZU2</accession>
<sequence length="92" mass="10101">MKLNAIGTRVLVQMDPRENELNGIIIPDAYLYRESIGTVISTGDYVDLVEPGDRVLLKQCCGVDVVIDGCEFSIVTEDDVLGIVEEITAENE</sequence>
<reference evidence="4 5" key="1">
    <citation type="journal article" date="2017" name="ISME J.">
        <title>Energy and carbon metabolisms in a deep terrestrial subsurface fluid microbial community.</title>
        <authorList>
            <person name="Momper L."/>
            <person name="Jungbluth S.P."/>
            <person name="Lee M.D."/>
            <person name="Amend J.P."/>
        </authorList>
    </citation>
    <scope>NUCLEOTIDE SEQUENCE [LARGE SCALE GENOMIC DNA]</scope>
    <source>
        <strain evidence="4">SURF_26</strain>
    </source>
</reference>
<gene>
    <name evidence="4" type="ORF">C4541_09135</name>
</gene>
<organism evidence="4 5">
    <name type="scientific">Candidatus Auribacter fodinae</name>
    <dbReference type="NCBI Taxonomy" id="2093366"/>
    <lineage>
        <taxon>Bacteria</taxon>
        <taxon>Pseudomonadati</taxon>
        <taxon>Candidatus Auribacterota</taxon>
        <taxon>Candidatus Auribacteria</taxon>
        <taxon>Candidatus Auribacterales</taxon>
        <taxon>Candidatus Auribacteraceae</taxon>
        <taxon>Candidatus Auribacter</taxon>
    </lineage>
</organism>
<comment type="similarity">
    <text evidence="1 3">Belongs to the GroES chaperonin family.</text>
</comment>
<comment type="subunit">
    <text evidence="3">Heptamer of 7 subunits arranged in a ring.</text>
</comment>
<proteinExistence type="inferred from homology"/>